<evidence type="ECO:0000313" key="8">
    <source>
        <dbReference type="Proteomes" id="UP001597049"/>
    </source>
</evidence>
<accession>A0ABW3GQZ0</accession>
<keyword evidence="8" id="KW-1185">Reference proteome</keyword>
<dbReference type="Proteomes" id="UP001597049">
    <property type="component" value="Unassembled WGS sequence"/>
</dbReference>
<protein>
    <submittedName>
        <fullName evidence="7">O-antigen translocase</fullName>
    </submittedName>
</protein>
<dbReference type="InterPro" id="IPR002797">
    <property type="entry name" value="Polysacc_synth"/>
</dbReference>
<keyword evidence="5 6" id="KW-0472">Membrane</keyword>
<feature type="transmembrane region" description="Helical" evidence="6">
    <location>
        <begin position="415"/>
        <end position="436"/>
    </location>
</feature>
<name>A0ABW3GQZ0_9FLAO</name>
<proteinExistence type="predicted"/>
<dbReference type="PANTHER" id="PTHR30250:SF30">
    <property type="entry name" value="LIPID III FLIPPASE"/>
    <property type="match status" value="1"/>
</dbReference>
<keyword evidence="4 6" id="KW-1133">Transmembrane helix</keyword>
<evidence type="ECO:0000256" key="2">
    <source>
        <dbReference type="ARBA" id="ARBA00022475"/>
    </source>
</evidence>
<dbReference type="InterPro" id="IPR050833">
    <property type="entry name" value="Poly_Biosynth_Transport"/>
</dbReference>
<dbReference type="InterPro" id="IPR044550">
    <property type="entry name" value="WzxE"/>
</dbReference>
<comment type="subcellular location">
    <subcellularLocation>
        <location evidence="1">Cell membrane</location>
        <topology evidence="1">Multi-pass membrane protein</topology>
    </subcellularLocation>
</comment>
<gene>
    <name evidence="7" type="ORF">ACFQ0R_00410</name>
</gene>
<feature type="transmembrane region" description="Helical" evidence="6">
    <location>
        <begin position="102"/>
        <end position="128"/>
    </location>
</feature>
<keyword evidence="3 6" id="KW-0812">Transmembrane</keyword>
<dbReference type="RefSeq" id="WP_379656391.1">
    <property type="nucleotide sequence ID" value="NZ_JBHTIV010000002.1"/>
</dbReference>
<evidence type="ECO:0000256" key="4">
    <source>
        <dbReference type="ARBA" id="ARBA00022989"/>
    </source>
</evidence>
<feature type="transmembrane region" description="Helical" evidence="6">
    <location>
        <begin position="320"/>
        <end position="341"/>
    </location>
</feature>
<evidence type="ECO:0000256" key="6">
    <source>
        <dbReference type="SAM" id="Phobius"/>
    </source>
</evidence>
<feature type="transmembrane region" description="Helical" evidence="6">
    <location>
        <begin position="290"/>
        <end position="308"/>
    </location>
</feature>
<feature type="transmembrane region" description="Helical" evidence="6">
    <location>
        <begin position="391"/>
        <end position="409"/>
    </location>
</feature>
<dbReference type="PANTHER" id="PTHR30250">
    <property type="entry name" value="PST FAMILY PREDICTED COLANIC ACID TRANSPORTER"/>
    <property type="match status" value="1"/>
</dbReference>
<dbReference type="CDD" id="cd13125">
    <property type="entry name" value="MATE_like_10"/>
    <property type="match status" value="1"/>
</dbReference>
<keyword evidence="2" id="KW-1003">Cell membrane</keyword>
<sequence>MSFKIVISIIKRSNSNVIKRLKTVIQQSTFLKVSSFNSLSVVVKMIAGLGVSKLTALYLGPQGIALLGNMRNGLELFQKFSTGGLDNAVVKYTAEYKKDLKIFFPFLSTLIGVGFAVCVLTMGFIFIFSEYINALIFSSKDFVFVIKLLAFVLPLHVMNIYLMAILKGFSEFNKVIKINIASHILNLTLFAILLYIQGLEGALLAVVLVPSAMLFFTLYHVKIYSEKLMAFSFSQFSTPMLRNLGQFAFMTLISSATFPFVYLGIRNFLIDTIGEAEAGFWESTQRISNYYLLFVLSLLNLYILPKLAEAQSKEKFRDIIFSFYKQILPIFILGLLIVYVLRDWIVRLIFSEEFIPATDLFLWQMVGDFFRVLALVMVYQFHAKKMMWHYILTDLFLALSLYFSALYFISKVGLLGVVIGHAITYIIYFLIILFLFRKPLIYNQ</sequence>
<dbReference type="EMBL" id="JBHTIV010000002">
    <property type="protein sequence ID" value="MFD0931049.1"/>
    <property type="molecule type" value="Genomic_DNA"/>
</dbReference>
<evidence type="ECO:0000256" key="3">
    <source>
        <dbReference type="ARBA" id="ARBA00022692"/>
    </source>
</evidence>
<evidence type="ECO:0000256" key="5">
    <source>
        <dbReference type="ARBA" id="ARBA00023136"/>
    </source>
</evidence>
<reference evidence="8" key="1">
    <citation type="journal article" date="2019" name="Int. J. Syst. Evol. Microbiol.">
        <title>The Global Catalogue of Microorganisms (GCM) 10K type strain sequencing project: providing services to taxonomists for standard genome sequencing and annotation.</title>
        <authorList>
            <consortium name="The Broad Institute Genomics Platform"/>
            <consortium name="The Broad Institute Genome Sequencing Center for Infectious Disease"/>
            <person name="Wu L."/>
            <person name="Ma J."/>
        </authorList>
    </citation>
    <scope>NUCLEOTIDE SEQUENCE [LARGE SCALE GENOMIC DNA]</scope>
    <source>
        <strain evidence="8">CCUG 56752</strain>
    </source>
</reference>
<dbReference type="Pfam" id="PF01943">
    <property type="entry name" value="Polysacc_synt"/>
    <property type="match status" value="1"/>
</dbReference>
<feature type="transmembrane region" description="Helical" evidence="6">
    <location>
        <begin position="244"/>
        <end position="265"/>
    </location>
</feature>
<evidence type="ECO:0000313" key="7">
    <source>
        <dbReference type="EMBL" id="MFD0931049.1"/>
    </source>
</evidence>
<feature type="transmembrane region" description="Helical" evidence="6">
    <location>
        <begin position="148"/>
        <end position="166"/>
    </location>
</feature>
<organism evidence="7 8">
    <name type="scientific">Psychroflexus salinarum</name>
    <dbReference type="NCBI Taxonomy" id="546024"/>
    <lineage>
        <taxon>Bacteria</taxon>
        <taxon>Pseudomonadati</taxon>
        <taxon>Bacteroidota</taxon>
        <taxon>Flavobacteriia</taxon>
        <taxon>Flavobacteriales</taxon>
        <taxon>Flavobacteriaceae</taxon>
        <taxon>Psychroflexus</taxon>
    </lineage>
</organism>
<comment type="caution">
    <text evidence="7">The sequence shown here is derived from an EMBL/GenBank/DDBJ whole genome shotgun (WGS) entry which is preliminary data.</text>
</comment>
<evidence type="ECO:0000256" key="1">
    <source>
        <dbReference type="ARBA" id="ARBA00004651"/>
    </source>
</evidence>